<reference evidence="1 2" key="1">
    <citation type="submission" date="2022-10" db="EMBL/GenBank/DDBJ databases">
        <title>The complete genomes of actinobacterial strains from the NBC collection.</title>
        <authorList>
            <person name="Joergensen T.S."/>
            <person name="Alvarez Arevalo M."/>
            <person name="Sterndorff E.B."/>
            <person name="Faurdal D."/>
            <person name="Vuksanovic O."/>
            <person name="Mourched A.-S."/>
            <person name="Charusanti P."/>
            <person name="Shaw S."/>
            <person name="Blin K."/>
            <person name="Weber T."/>
        </authorList>
    </citation>
    <scope>NUCLEOTIDE SEQUENCE [LARGE SCALE GENOMIC DNA]</scope>
    <source>
        <strain evidence="1 2">NBC_01247</strain>
    </source>
</reference>
<protein>
    <recommendedName>
        <fullName evidence="3">YCII-related domain-containing protein</fullName>
    </recommendedName>
</protein>
<dbReference type="EMBL" id="CP108482">
    <property type="protein sequence ID" value="WUS54851.1"/>
    <property type="molecule type" value="Genomic_DNA"/>
</dbReference>
<sequence>MPSNEYVMVHLNGGTKETALDVHRALGGAFVPQPNTDVFLAPGDAADPAEPPHAWVRGFRVDGPGRRIGTEHRLRGEIIAEIVGPRERVEHVVAALGAFADVGDPSTEVRGAEVRTVVRLRPA</sequence>
<accession>A0ABZ1W216</accession>
<name>A0ABZ1W216_9ACTN</name>
<evidence type="ECO:0000313" key="1">
    <source>
        <dbReference type="EMBL" id="WUS54851.1"/>
    </source>
</evidence>
<evidence type="ECO:0008006" key="3">
    <source>
        <dbReference type="Google" id="ProtNLM"/>
    </source>
</evidence>
<organism evidence="1 2">
    <name type="scientific">Kitasatospora herbaricolor</name>
    <dbReference type="NCBI Taxonomy" id="68217"/>
    <lineage>
        <taxon>Bacteria</taxon>
        <taxon>Bacillati</taxon>
        <taxon>Actinomycetota</taxon>
        <taxon>Actinomycetes</taxon>
        <taxon>Kitasatosporales</taxon>
        <taxon>Streptomycetaceae</taxon>
        <taxon>Kitasatospora</taxon>
    </lineage>
</organism>
<gene>
    <name evidence="1" type="ORF">OG469_04585</name>
</gene>
<dbReference type="Proteomes" id="UP001432014">
    <property type="component" value="Chromosome"/>
</dbReference>
<proteinExistence type="predicted"/>
<dbReference type="RefSeq" id="WP_329500622.1">
    <property type="nucleotide sequence ID" value="NZ_CP108460.1"/>
</dbReference>
<evidence type="ECO:0000313" key="2">
    <source>
        <dbReference type="Proteomes" id="UP001432014"/>
    </source>
</evidence>
<keyword evidence="2" id="KW-1185">Reference proteome</keyword>